<proteinExistence type="predicted"/>
<feature type="compositionally biased region" description="Low complexity" evidence="1">
    <location>
        <begin position="1"/>
        <end position="14"/>
    </location>
</feature>
<evidence type="ECO:0000256" key="1">
    <source>
        <dbReference type="SAM" id="MobiDB-lite"/>
    </source>
</evidence>
<gene>
    <name evidence="2" type="ORF">K491DRAFT_367736</name>
</gene>
<dbReference type="AlphaFoldDB" id="A0A6A6TCT5"/>
<dbReference type="Proteomes" id="UP000799324">
    <property type="component" value="Unassembled WGS sequence"/>
</dbReference>
<protein>
    <submittedName>
        <fullName evidence="2">Uncharacterized protein</fullName>
    </submittedName>
</protein>
<reference evidence="2" key="1">
    <citation type="journal article" date="2020" name="Stud. Mycol.">
        <title>101 Dothideomycetes genomes: a test case for predicting lifestyles and emergence of pathogens.</title>
        <authorList>
            <person name="Haridas S."/>
            <person name="Albert R."/>
            <person name="Binder M."/>
            <person name="Bloem J."/>
            <person name="Labutti K."/>
            <person name="Salamov A."/>
            <person name="Andreopoulos B."/>
            <person name="Baker S."/>
            <person name="Barry K."/>
            <person name="Bills G."/>
            <person name="Bluhm B."/>
            <person name="Cannon C."/>
            <person name="Castanera R."/>
            <person name="Culley D."/>
            <person name="Daum C."/>
            <person name="Ezra D."/>
            <person name="Gonzalez J."/>
            <person name="Henrissat B."/>
            <person name="Kuo A."/>
            <person name="Liang C."/>
            <person name="Lipzen A."/>
            <person name="Lutzoni F."/>
            <person name="Magnuson J."/>
            <person name="Mondo S."/>
            <person name="Nolan M."/>
            <person name="Ohm R."/>
            <person name="Pangilinan J."/>
            <person name="Park H.-J."/>
            <person name="Ramirez L."/>
            <person name="Alfaro M."/>
            <person name="Sun H."/>
            <person name="Tritt A."/>
            <person name="Yoshinaga Y."/>
            <person name="Zwiers L.-H."/>
            <person name="Turgeon B."/>
            <person name="Goodwin S."/>
            <person name="Spatafora J."/>
            <person name="Crous P."/>
            <person name="Grigoriev I."/>
        </authorList>
    </citation>
    <scope>NUCLEOTIDE SEQUENCE</scope>
    <source>
        <strain evidence="2">CBS 122681</strain>
    </source>
</reference>
<accession>A0A6A6TCT5</accession>
<dbReference type="EMBL" id="MU004333">
    <property type="protein sequence ID" value="KAF2656713.1"/>
    <property type="molecule type" value="Genomic_DNA"/>
</dbReference>
<evidence type="ECO:0000313" key="3">
    <source>
        <dbReference type="Proteomes" id="UP000799324"/>
    </source>
</evidence>
<sequence>MAAVAAGGRAVQRVSGRRVGGLREPPARSGERKRALDESRRCATPRTPLRMGSMGPPIQRPGRAPCDWRRWLALAGVRWQHRVARSVRCDGVAGSVAVVKWLCAPQRRPIGRCALFLHQQPTICPMEPSTSHRCPLLWLLGCCWTLLAAAGRLLVGLCRATVTDSALPGLWHTVTVASSTRGRKLLPTPRVLAAATAAAAALAAHREPQ</sequence>
<feature type="compositionally biased region" description="Basic and acidic residues" evidence="1">
    <location>
        <begin position="25"/>
        <end position="41"/>
    </location>
</feature>
<feature type="region of interest" description="Disordered" evidence="1">
    <location>
        <begin position="1"/>
        <end position="56"/>
    </location>
</feature>
<keyword evidence="3" id="KW-1185">Reference proteome</keyword>
<evidence type="ECO:0000313" key="2">
    <source>
        <dbReference type="EMBL" id="KAF2656713.1"/>
    </source>
</evidence>
<name>A0A6A6TCT5_9PLEO</name>
<organism evidence="2 3">
    <name type="scientific">Lophiostoma macrostomum CBS 122681</name>
    <dbReference type="NCBI Taxonomy" id="1314788"/>
    <lineage>
        <taxon>Eukaryota</taxon>
        <taxon>Fungi</taxon>
        <taxon>Dikarya</taxon>
        <taxon>Ascomycota</taxon>
        <taxon>Pezizomycotina</taxon>
        <taxon>Dothideomycetes</taxon>
        <taxon>Pleosporomycetidae</taxon>
        <taxon>Pleosporales</taxon>
        <taxon>Lophiostomataceae</taxon>
        <taxon>Lophiostoma</taxon>
    </lineage>
</organism>